<dbReference type="InterPro" id="IPR058248">
    <property type="entry name" value="Lxx211020-like"/>
</dbReference>
<dbReference type="EMBL" id="PVTT01000001">
    <property type="protein sequence ID" value="PRY94769.1"/>
    <property type="molecule type" value="Genomic_DNA"/>
</dbReference>
<sequence length="167" mass="17179">MRLFQAAAILVAATPALAHDYAVGGITVDHPFVFATPPGAPVAGGYMTITNEGADDVLLSAEIPEEVAGIVQLHEMTNEDGVMRMSEVAGGIELPSGETVTLAQGGLHVMFMNLAGPLEEGAEIPATLTFRDAGRLDVVFDVEARGARDGAGHGGMDHESGTAPASR</sequence>
<dbReference type="SUPFAM" id="SSF110087">
    <property type="entry name" value="DR1885-like metal-binding protein"/>
    <property type="match status" value="1"/>
</dbReference>
<protein>
    <recommendedName>
        <fullName evidence="5">Copper(I)-binding protein</fullName>
    </recommendedName>
</protein>
<evidence type="ECO:0008006" key="5">
    <source>
        <dbReference type="Google" id="ProtNLM"/>
    </source>
</evidence>
<accession>A0A2T0X752</accession>
<dbReference type="Proteomes" id="UP000238801">
    <property type="component" value="Unassembled WGS sequence"/>
</dbReference>
<evidence type="ECO:0000256" key="2">
    <source>
        <dbReference type="SAM" id="SignalP"/>
    </source>
</evidence>
<proteinExistence type="predicted"/>
<keyword evidence="2" id="KW-0732">Signal</keyword>
<reference evidence="3 4" key="1">
    <citation type="submission" date="2018-03" db="EMBL/GenBank/DDBJ databases">
        <title>Genomic Encyclopedia of Archaeal and Bacterial Type Strains, Phase II (KMG-II): from individual species to whole genera.</title>
        <authorList>
            <person name="Goeker M."/>
        </authorList>
    </citation>
    <scope>NUCLEOTIDE SEQUENCE [LARGE SCALE GENOMIC DNA]</scope>
    <source>
        <strain evidence="3 4">DSM 29318</strain>
    </source>
</reference>
<evidence type="ECO:0000256" key="1">
    <source>
        <dbReference type="SAM" id="MobiDB-lite"/>
    </source>
</evidence>
<dbReference type="Gene3D" id="2.60.40.1890">
    <property type="entry name" value="PCu(A)C copper chaperone"/>
    <property type="match status" value="1"/>
</dbReference>
<name>A0A2T0X752_9RHOB</name>
<gene>
    <name evidence="3" type="ORF">BCF33_0367</name>
</gene>
<dbReference type="AlphaFoldDB" id="A0A2T0X752"/>
<dbReference type="OrthoDB" id="9796962at2"/>
<feature type="region of interest" description="Disordered" evidence="1">
    <location>
        <begin position="147"/>
        <end position="167"/>
    </location>
</feature>
<dbReference type="PANTHER" id="PTHR36302">
    <property type="entry name" value="BLR7088 PROTEIN"/>
    <property type="match status" value="1"/>
</dbReference>
<feature type="chain" id="PRO_5015748499" description="Copper(I)-binding protein" evidence="2">
    <location>
        <begin position="19"/>
        <end position="167"/>
    </location>
</feature>
<dbReference type="PANTHER" id="PTHR36302:SF1">
    <property type="entry name" value="COPPER CHAPERONE PCU(A)C"/>
    <property type="match status" value="1"/>
</dbReference>
<dbReference type="InterPro" id="IPR036182">
    <property type="entry name" value="PCuAC_sf"/>
</dbReference>
<feature type="compositionally biased region" description="Basic and acidic residues" evidence="1">
    <location>
        <begin position="147"/>
        <end position="160"/>
    </location>
</feature>
<dbReference type="RefSeq" id="WP_106159232.1">
    <property type="nucleotide sequence ID" value="NZ_PVTT01000001.1"/>
</dbReference>
<organism evidence="3 4">
    <name type="scientific">Hasllibacter halocynthiae</name>
    <dbReference type="NCBI Taxonomy" id="595589"/>
    <lineage>
        <taxon>Bacteria</taxon>
        <taxon>Pseudomonadati</taxon>
        <taxon>Pseudomonadota</taxon>
        <taxon>Alphaproteobacteria</taxon>
        <taxon>Rhodobacterales</taxon>
        <taxon>Roseobacteraceae</taxon>
        <taxon>Hasllibacter</taxon>
    </lineage>
</organism>
<comment type="caution">
    <text evidence="3">The sequence shown here is derived from an EMBL/GenBank/DDBJ whole genome shotgun (WGS) entry which is preliminary data.</text>
</comment>
<evidence type="ECO:0000313" key="4">
    <source>
        <dbReference type="Proteomes" id="UP000238801"/>
    </source>
</evidence>
<keyword evidence="4" id="KW-1185">Reference proteome</keyword>
<dbReference type="InterPro" id="IPR007410">
    <property type="entry name" value="LpqE-like"/>
</dbReference>
<evidence type="ECO:0000313" key="3">
    <source>
        <dbReference type="EMBL" id="PRY94769.1"/>
    </source>
</evidence>
<dbReference type="Pfam" id="PF04314">
    <property type="entry name" value="PCuAC"/>
    <property type="match status" value="1"/>
</dbReference>
<feature type="signal peptide" evidence="2">
    <location>
        <begin position="1"/>
        <end position="18"/>
    </location>
</feature>